<sequence>MMAKMGYVDGGGLGKDGRGISEPIQVIQRPKALGLGAETPDTAFVDVRCNRLTGESSRGMGLGRGSQGMVDPIVACRLPKSRGLGAKGRVENTKEKGYLLLTHAGHVDICLWLHGSCKVPRWAPFRRVRAHRVELKQSTSHFSNNVLDPLPDIYSKITDEFYIDKSSSITPSSRLSLPPQIPAASRRSSKEGRDCSSLKSNSIHTYHLKI</sequence>
<reference evidence="1 2" key="2">
    <citation type="journal article" date="2022" name="Mol. Ecol. Resour.">
        <title>The genomes of chicory, endive, great burdock and yacon provide insights into Asteraceae paleo-polyploidization history and plant inulin production.</title>
        <authorList>
            <person name="Fan W."/>
            <person name="Wang S."/>
            <person name="Wang H."/>
            <person name="Wang A."/>
            <person name="Jiang F."/>
            <person name="Liu H."/>
            <person name="Zhao H."/>
            <person name="Xu D."/>
            <person name="Zhang Y."/>
        </authorList>
    </citation>
    <scope>NUCLEOTIDE SEQUENCE [LARGE SCALE GENOMIC DNA]</scope>
    <source>
        <strain evidence="2">cv. Punajuju</strain>
        <tissue evidence="1">Leaves</tissue>
    </source>
</reference>
<keyword evidence="2" id="KW-1185">Reference proteome</keyword>
<name>A0ACB9H3U6_CICIN</name>
<gene>
    <name evidence="1" type="ORF">L2E82_03330</name>
</gene>
<accession>A0ACB9H3U6</accession>
<protein>
    <submittedName>
        <fullName evidence="1">Uncharacterized protein</fullName>
    </submittedName>
</protein>
<evidence type="ECO:0000313" key="2">
    <source>
        <dbReference type="Proteomes" id="UP001055811"/>
    </source>
</evidence>
<reference evidence="2" key="1">
    <citation type="journal article" date="2022" name="Mol. Ecol. Resour.">
        <title>The genomes of chicory, endive, great burdock and yacon provide insights into Asteraceae palaeo-polyploidization history and plant inulin production.</title>
        <authorList>
            <person name="Fan W."/>
            <person name="Wang S."/>
            <person name="Wang H."/>
            <person name="Wang A."/>
            <person name="Jiang F."/>
            <person name="Liu H."/>
            <person name="Zhao H."/>
            <person name="Xu D."/>
            <person name="Zhang Y."/>
        </authorList>
    </citation>
    <scope>NUCLEOTIDE SEQUENCE [LARGE SCALE GENOMIC DNA]</scope>
    <source>
        <strain evidence="2">cv. Punajuju</strain>
    </source>
</reference>
<dbReference type="EMBL" id="CM042009">
    <property type="protein sequence ID" value="KAI3790354.1"/>
    <property type="molecule type" value="Genomic_DNA"/>
</dbReference>
<comment type="caution">
    <text evidence="1">The sequence shown here is derived from an EMBL/GenBank/DDBJ whole genome shotgun (WGS) entry which is preliminary data.</text>
</comment>
<organism evidence="1 2">
    <name type="scientific">Cichorium intybus</name>
    <name type="common">Chicory</name>
    <dbReference type="NCBI Taxonomy" id="13427"/>
    <lineage>
        <taxon>Eukaryota</taxon>
        <taxon>Viridiplantae</taxon>
        <taxon>Streptophyta</taxon>
        <taxon>Embryophyta</taxon>
        <taxon>Tracheophyta</taxon>
        <taxon>Spermatophyta</taxon>
        <taxon>Magnoliopsida</taxon>
        <taxon>eudicotyledons</taxon>
        <taxon>Gunneridae</taxon>
        <taxon>Pentapetalae</taxon>
        <taxon>asterids</taxon>
        <taxon>campanulids</taxon>
        <taxon>Asterales</taxon>
        <taxon>Asteraceae</taxon>
        <taxon>Cichorioideae</taxon>
        <taxon>Cichorieae</taxon>
        <taxon>Cichoriinae</taxon>
        <taxon>Cichorium</taxon>
    </lineage>
</organism>
<evidence type="ECO:0000313" key="1">
    <source>
        <dbReference type="EMBL" id="KAI3790354.1"/>
    </source>
</evidence>
<dbReference type="Proteomes" id="UP001055811">
    <property type="component" value="Linkage Group LG01"/>
</dbReference>
<proteinExistence type="predicted"/>